<dbReference type="InterPro" id="IPR006204">
    <property type="entry name" value="GHMP_kinase_N_dom"/>
</dbReference>
<dbReference type="EMBL" id="FNON01000001">
    <property type="protein sequence ID" value="SDW23541.1"/>
    <property type="molecule type" value="Genomic_DNA"/>
</dbReference>
<evidence type="ECO:0000256" key="9">
    <source>
        <dbReference type="HAMAP-Rule" id="MF_00061"/>
    </source>
</evidence>
<keyword evidence="6 9" id="KW-0418">Kinase</keyword>
<feature type="domain" description="GHMP kinase N-terminal" evidence="10">
    <location>
        <begin position="77"/>
        <end position="155"/>
    </location>
</feature>
<dbReference type="PANTHER" id="PTHR43527:SF2">
    <property type="entry name" value="4-DIPHOSPHOCYTIDYL-2-C-METHYL-D-ERYTHRITOL KINASE, CHLOROPLASTIC"/>
    <property type="match status" value="1"/>
</dbReference>
<dbReference type="HAMAP" id="MF_00061">
    <property type="entry name" value="IspE"/>
    <property type="match status" value="1"/>
</dbReference>
<comment type="similarity">
    <text evidence="1 9">Belongs to the GHMP kinase family. IspE subfamily.</text>
</comment>
<proteinExistence type="inferred from homology"/>
<dbReference type="UniPathway" id="UPA00056">
    <property type="reaction ID" value="UER00094"/>
</dbReference>
<dbReference type="GO" id="GO:0050515">
    <property type="term" value="F:4-(cytidine 5'-diphospho)-2-C-methyl-D-erythritol kinase activity"/>
    <property type="evidence" value="ECO:0007669"/>
    <property type="project" value="UniProtKB-UniRule"/>
</dbReference>
<dbReference type="Proteomes" id="UP000199515">
    <property type="component" value="Unassembled WGS sequence"/>
</dbReference>
<gene>
    <name evidence="9" type="primary">ispE</name>
    <name evidence="12" type="ORF">SAMN05421504_10134</name>
</gene>
<dbReference type="InterPro" id="IPR036554">
    <property type="entry name" value="GHMP_kinase_C_sf"/>
</dbReference>
<dbReference type="PIRSF" id="PIRSF010376">
    <property type="entry name" value="IspE"/>
    <property type="match status" value="1"/>
</dbReference>
<keyword evidence="5 9" id="KW-0547">Nucleotide-binding</keyword>
<evidence type="ECO:0000256" key="4">
    <source>
        <dbReference type="ARBA" id="ARBA00022679"/>
    </source>
</evidence>
<dbReference type="InterPro" id="IPR020568">
    <property type="entry name" value="Ribosomal_Su5_D2-typ_SF"/>
</dbReference>
<evidence type="ECO:0000313" key="13">
    <source>
        <dbReference type="Proteomes" id="UP000199515"/>
    </source>
</evidence>
<accession>A0A1H2RVQ2</accession>
<feature type="binding site" evidence="9">
    <location>
        <begin position="105"/>
        <end position="115"/>
    </location>
    <ligand>
        <name>ATP</name>
        <dbReference type="ChEBI" id="CHEBI:30616"/>
    </ligand>
</feature>
<dbReference type="Gene3D" id="3.30.70.890">
    <property type="entry name" value="GHMP kinase, C-terminal domain"/>
    <property type="match status" value="1"/>
</dbReference>
<name>A0A1H2RVQ2_9PSEU</name>
<feature type="active site" evidence="9">
    <location>
        <position position="20"/>
    </location>
</feature>
<comment type="catalytic activity">
    <reaction evidence="9">
        <text>4-CDP-2-C-methyl-D-erythritol + ATP = 4-CDP-2-C-methyl-D-erythritol 2-phosphate + ADP + H(+)</text>
        <dbReference type="Rhea" id="RHEA:18437"/>
        <dbReference type="ChEBI" id="CHEBI:15378"/>
        <dbReference type="ChEBI" id="CHEBI:30616"/>
        <dbReference type="ChEBI" id="CHEBI:57823"/>
        <dbReference type="ChEBI" id="CHEBI:57919"/>
        <dbReference type="ChEBI" id="CHEBI:456216"/>
        <dbReference type="EC" id="2.7.1.148"/>
    </reaction>
</comment>
<dbReference type="Gene3D" id="3.30.230.10">
    <property type="match status" value="1"/>
</dbReference>
<keyword evidence="9" id="KW-0414">Isoprene biosynthesis</keyword>
<dbReference type="GO" id="GO:0019288">
    <property type="term" value="P:isopentenyl diphosphate biosynthetic process, methylerythritol 4-phosphate pathway"/>
    <property type="evidence" value="ECO:0007669"/>
    <property type="project" value="UniProtKB-UniRule"/>
</dbReference>
<dbReference type="Pfam" id="PF08544">
    <property type="entry name" value="GHMP_kinases_C"/>
    <property type="match status" value="1"/>
</dbReference>
<dbReference type="RefSeq" id="WP_091285004.1">
    <property type="nucleotide sequence ID" value="NZ_FNON01000001.1"/>
</dbReference>
<dbReference type="OrthoDB" id="3173073at2"/>
<keyword evidence="4 9" id="KW-0808">Transferase</keyword>
<dbReference type="SUPFAM" id="SSF54211">
    <property type="entry name" value="Ribosomal protein S5 domain 2-like"/>
    <property type="match status" value="1"/>
</dbReference>
<comment type="function">
    <text evidence="9">Catalyzes the phosphorylation of the position 2 hydroxy group of 4-diphosphocytidyl-2C-methyl-D-erythritol.</text>
</comment>
<protein>
    <recommendedName>
        <fullName evidence="3 9">4-diphosphocytidyl-2-C-methyl-D-erythritol kinase</fullName>
        <shortName evidence="9">CMK</shortName>
        <ecNumber evidence="2 9">2.7.1.148</ecNumber>
    </recommendedName>
    <alternativeName>
        <fullName evidence="8 9">4-(cytidine-5'-diphospho)-2-C-methyl-D-erythritol kinase</fullName>
    </alternativeName>
</protein>
<reference evidence="12 13" key="1">
    <citation type="submission" date="2016-10" db="EMBL/GenBank/DDBJ databases">
        <authorList>
            <person name="de Groot N.N."/>
        </authorList>
    </citation>
    <scope>NUCLEOTIDE SEQUENCE [LARGE SCALE GENOMIC DNA]</scope>
    <source>
        <strain evidence="12 13">CPCC 202699</strain>
    </source>
</reference>
<dbReference type="AlphaFoldDB" id="A0A1H2RVQ2"/>
<evidence type="ECO:0000256" key="6">
    <source>
        <dbReference type="ARBA" id="ARBA00022777"/>
    </source>
</evidence>
<keyword evidence="13" id="KW-1185">Reference proteome</keyword>
<dbReference type="InterPro" id="IPR013750">
    <property type="entry name" value="GHMP_kinase_C_dom"/>
</dbReference>
<dbReference type="PANTHER" id="PTHR43527">
    <property type="entry name" value="4-DIPHOSPHOCYTIDYL-2-C-METHYL-D-ERYTHRITOL KINASE, CHLOROPLASTIC"/>
    <property type="match status" value="1"/>
</dbReference>
<dbReference type="Pfam" id="PF00288">
    <property type="entry name" value="GHMP_kinases_N"/>
    <property type="match status" value="1"/>
</dbReference>
<evidence type="ECO:0000256" key="3">
    <source>
        <dbReference type="ARBA" id="ARBA00017473"/>
    </source>
</evidence>
<dbReference type="STRING" id="589385.SAMN05421504_10134"/>
<dbReference type="NCBIfam" id="TIGR00154">
    <property type="entry name" value="ispE"/>
    <property type="match status" value="1"/>
</dbReference>
<evidence type="ECO:0000259" key="10">
    <source>
        <dbReference type="Pfam" id="PF00288"/>
    </source>
</evidence>
<feature type="domain" description="GHMP kinase C-terminal" evidence="11">
    <location>
        <begin position="213"/>
        <end position="287"/>
    </location>
</feature>
<evidence type="ECO:0000256" key="1">
    <source>
        <dbReference type="ARBA" id="ARBA00009684"/>
    </source>
</evidence>
<keyword evidence="7 9" id="KW-0067">ATP-binding</keyword>
<dbReference type="NCBIfam" id="NF002870">
    <property type="entry name" value="PRK03188.1"/>
    <property type="match status" value="1"/>
</dbReference>
<feature type="active site" evidence="9">
    <location>
        <position position="147"/>
    </location>
</feature>
<evidence type="ECO:0000313" key="12">
    <source>
        <dbReference type="EMBL" id="SDW23541.1"/>
    </source>
</evidence>
<organism evidence="12 13">
    <name type="scientific">Amycolatopsis xylanica</name>
    <dbReference type="NCBI Taxonomy" id="589385"/>
    <lineage>
        <taxon>Bacteria</taxon>
        <taxon>Bacillati</taxon>
        <taxon>Actinomycetota</taxon>
        <taxon>Actinomycetes</taxon>
        <taxon>Pseudonocardiales</taxon>
        <taxon>Pseudonocardiaceae</taxon>
        <taxon>Amycolatopsis</taxon>
    </lineage>
</organism>
<evidence type="ECO:0000256" key="7">
    <source>
        <dbReference type="ARBA" id="ARBA00022840"/>
    </source>
</evidence>
<evidence type="ECO:0000256" key="8">
    <source>
        <dbReference type="ARBA" id="ARBA00032554"/>
    </source>
</evidence>
<dbReference type="EC" id="2.7.1.148" evidence="2 9"/>
<dbReference type="InterPro" id="IPR014721">
    <property type="entry name" value="Ribsml_uS5_D2-typ_fold_subgr"/>
</dbReference>
<dbReference type="InterPro" id="IPR004424">
    <property type="entry name" value="IspE"/>
</dbReference>
<evidence type="ECO:0000256" key="5">
    <source>
        <dbReference type="ARBA" id="ARBA00022741"/>
    </source>
</evidence>
<dbReference type="GO" id="GO:0016114">
    <property type="term" value="P:terpenoid biosynthetic process"/>
    <property type="evidence" value="ECO:0007669"/>
    <property type="project" value="UniProtKB-UniRule"/>
</dbReference>
<sequence length="309" mass="31722">MLFQQPLTRAHSVTVRAPGKVNLQLSIGPLRDDGYHHLATVFQAVSLFDDLTVTRSDRLRVRTSGENAAEVPDGQDNLAGRAAALLAARIGVEPLVDISIRKRIPVGGGMAGGSADAAGALVACAALWQADLGDAELLALAARLGSDVSFSLLGGMAIGERRGEALTPLPVRSTQHWVFALADTLLSTPRVFAELDRMRDDTVPEPVRSEALLRALDGGDPVAIGRALTNEAQPAALALAPGMGATLAAGQTAGALGSIVSGTGATCAFLARDEAHARQLAAALEASGTCRAARHAYGPVPGPAVIAVE</sequence>
<dbReference type="SUPFAM" id="SSF55060">
    <property type="entry name" value="GHMP Kinase, C-terminal domain"/>
    <property type="match status" value="1"/>
</dbReference>
<comment type="pathway">
    <text evidence="9">Isoprenoid biosynthesis; isopentenyl diphosphate biosynthesis via DXP pathway; isopentenyl diphosphate from 1-deoxy-D-xylulose 5-phosphate: step 3/6.</text>
</comment>
<evidence type="ECO:0000259" key="11">
    <source>
        <dbReference type="Pfam" id="PF08544"/>
    </source>
</evidence>
<evidence type="ECO:0000256" key="2">
    <source>
        <dbReference type="ARBA" id="ARBA00012052"/>
    </source>
</evidence>
<dbReference type="GO" id="GO:0005524">
    <property type="term" value="F:ATP binding"/>
    <property type="evidence" value="ECO:0007669"/>
    <property type="project" value="UniProtKB-UniRule"/>
</dbReference>